<sequence length="103" mass="11199">MTAAMLSFFLLYAFYVRPTKTAENSAGFRLDDLKGKIGEVTVTIPARGYGEVMVLTSGGHTNQIAASVNKVEIPRGSTVIVLDIQDHILLVSMHHHPEEEGTS</sequence>
<name>A0A7W1WU23_9BACL</name>
<proteinExistence type="predicted"/>
<dbReference type="AlphaFoldDB" id="A0A7W1WU23"/>
<evidence type="ECO:0000313" key="2">
    <source>
        <dbReference type="Proteomes" id="UP000535491"/>
    </source>
</evidence>
<dbReference type="Gene3D" id="2.40.50.140">
    <property type="entry name" value="Nucleic acid-binding proteins"/>
    <property type="match status" value="1"/>
</dbReference>
<protein>
    <submittedName>
        <fullName evidence="1">NfeD family protein</fullName>
    </submittedName>
</protein>
<dbReference type="Proteomes" id="UP000535491">
    <property type="component" value="Unassembled WGS sequence"/>
</dbReference>
<comment type="caution">
    <text evidence="1">The sequence shown here is derived from an EMBL/GenBank/DDBJ whole genome shotgun (WGS) entry which is preliminary data.</text>
</comment>
<dbReference type="RefSeq" id="WP_181754056.1">
    <property type="nucleotide sequence ID" value="NZ_JACEIQ010000022.1"/>
</dbReference>
<organism evidence="1 2">
    <name type="scientific">Paenactinomyces guangxiensis</name>
    <dbReference type="NCBI Taxonomy" id="1490290"/>
    <lineage>
        <taxon>Bacteria</taxon>
        <taxon>Bacillati</taxon>
        <taxon>Bacillota</taxon>
        <taxon>Bacilli</taxon>
        <taxon>Bacillales</taxon>
        <taxon>Thermoactinomycetaceae</taxon>
        <taxon>Paenactinomyces</taxon>
    </lineage>
</organism>
<gene>
    <name evidence="1" type="ORF">H1191_17180</name>
</gene>
<accession>A0A7W1WU23</accession>
<evidence type="ECO:0000313" key="1">
    <source>
        <dbReference type="EMBL" id="MBA4496019.1"/>
    </source>
</evidence>
<keyword evidence="2" id="KW-1185">Reference proteome</keyword>
<dbReference type="EMBL" id="JACEIQ010000022">
    <property type="protein sequence ID" value="MBA4496019.1"/>
    <property type="molecule type" value="Genomic_DNA"/>
</dbReference>
<reference evidence="1 2" key="1">
    <citation type="submission" date="2020-07" db="EMBL/GenBank/DDBJ databases">
        <authorList>
            <person name="Feng H."/>
        </authorList>
    </citation>
    <scope>NUCLEOTIDE SEQUENCE [LARGE SCALE GENOMIC DNA]</scope>
    <source>
        <strain evidence="2">s-10</strain>
    </source>
</reference>
<dbReference type="InterPro" id="IPR012340">
    <property type="entry name" value="NA-bd_OB-fold"/>
</dbReference>